<protein>
    <submittedName>
        <fullName evidence="1">Uncharacterized protein</fullName>
    </submittedName>
</protein>
<accession>A0A0A9GGY8</accession>
<organism evidence="1">
    <name type="scientific">Arundo donax</name>
    <name type="common">Giant reed</name>
    <name type="synonym">Donax arundinaceus</name>
    <dbReference type="NCBI Taxonomy" id="35708"/>
    <lineage>
        <taxon>Eukaryota</taxon>
        <taxon>Viridiplantae</taxon>
        <taxon>Streptophyta</taxon>
        <taxon>Embryophyta</taxon>
        <taxon>Tracheophyta</taxon>
        <taxon>Spermatophyta</taxon>
        <taxon>Magnoliopsida</taxon>
        <taxon>Liliopsida</taxon>
        <taxon>Poales</taxon>
        <taxon>Poaceae</taxon>
        <taxon>PACMAD clade</taxon>
        <taxon>Arundinoideae</taxon>
        <taxon>Arundineae</taxon>
        <taxon>Arundo</taxon>
    </lineage>
</organism>
<sequence>MQLIQMVHAVFLFMHWCHGQFLSLGGLV</sequence>
<reference evidence="1" key="2">
    <citation type="journal article" date="2015" name="Data Brief">
        <title>Shoot transcriptome of the giant reed, Arundo donax.</title>
        <authorList>
            <person name="Barrero R.A."/>
            <person name="Guerrero F.D."/>
            <person name="Moolhuijzen P."/>
            <person name="Goolsby J.A."/>
            <person name="Tidwell J."/>
            <person name="Bellgard S.E."/>
            <person name="Bellgard M.I."/>
        </authorList>
    </citation>
    <scope>NUCLEOTIDE SEQUENCE</scope>
    <source>
        <tissue evidence="1">Shoot tissue taken approximately 20 cm above the soil surface</tissue>
    </source>
</reference>
<evidence type="ECO:0000313" key="1">
    <source>
        <dbReference type="EMBL" id="JAE22674.1"/>
    </source>
</evidence>
<dbReference type="AlphaFoldDB" id="A0A0A9GGY8"/>
<proteinExistence type="predicted"/>
<reference evidence="1" key="1">
    <citation type="submission" date="2014-09" db="EMBL/GenBank/DDBJ databases">
        <authorList>
            <person name="Magalhaes I.L.F."/>
            <person name="Oliveira U."/>
            <person name="Santos F.R."/>
            <person name="Vidigal T.H.D.A."/>
            <person name="Brescovit A.D."/>
            <person name="Santos A.J."/>
        </authorList>
    </citation>
    <scope>NUCLEOTIDE SEQUENCE</scope>
    <source>
        <tissue evidence="1">Shoot tissue taken approximately 20 cm above the soil surface</tissue>
    </source>
</reference>
<dbReference type="EMBL" id="GBRH01175222">
    <property type="protein sequence ID" value="JAE22674.1"/>
    <property type="molecule type" value="Transcribed_RNA"/>
</dbReference>
<name>A0A0A9GGY8_ARUDO</name>